<evidence type="ECO:0000313" key="3">
    <source>
        <dbReference type="Proteomes" id="UP001079430"/>
    </source>
</evidence>
<comment type="caution">
    <text evidence="2">The sequence shown here is derived from an EMBL/GenBank/DDBJ whole genome shotgun (WGS) entry which is preliminary data.</text>
</comment>
<dbReference type="EMBL" id="JAPVOI010000006">
    <property type="protein sequence ID" value="MCZ4093914.1"/>
    <property type="molecule type" value="Genomic_DNA"/>
</dbReference>
<proteinExistence type="predicted"/>
<evidence type="ECO:0000313" key="2">
    <source>
        <dbReference type="EMBL" id="MCZ4093914.1"/>
    </source>
</evidence>
<accession>A0ABT4KPS0</accession>
<gene>
    <name evidence="2" type="ORF">O3W52_29775</name>
</gene>
<reference evidence="2" key="1">
    <citation type="submission" date="2022-10" db="EMBL/GenBank/DDBJ databases">
        <title>Whole genome sequencing of three plant growth promoting bacteria isolated from Vachellia tortilis subsp. raddiana in Morocco.</title>
        <authorList>
            <person name="Hnini M."/>
            <person name="Zouagui R."/>
            <person name="Zouagui H."/>
            <person name="Chemao Elfihri M.-W."/>
            <person name="Ibrahimi A."/>
            <person name="Sbabou L."/>
            <person name="Aurag J."/>
        </authorList>
    </citation>
    <scope>NUCLEOTIDE SEQUENCE</scope>
    <source>
        <strain evidence="2">LMR678</strain>
    </source>
</reference>
<evidence type="ECO:0000256" key="1">
    <source>
        <dbReference type="SAM" id="MobiDB-lite"/>
    </source>
</evidence>
<organism evidence="2 3">
    <name type="scientific">Sinorhizobium psoraleae</name>
    <dbReference type="NCBI Taxonomy" id="520838"/>
    <lineage>
        <taxon>Bacteria</taxon>
        <taxon>Pseudomonadati</taxon>
        <taxon>Pseudomonadota</taxon>
        <taxon>Alphaproteobacteria</taxon>
        <taxon>Hyphomicrobiales</taxon>
        <taxon>Rhizobiaceae</taxon>
        <taxon>Sinorhizobium/Ensifer group</taxon>
        <taxon>Sinorhizobium</taxon>
    </lineage>
</organism>
<dbReference type="Pfam" id="PF11874">
    <property type="entry name" value="DUF3394"/>
    <property type="match status" value="1"/>
</dbReference>
<name>A0ABT4KPS0_9HYPH</name>
<feature type="region of interest" description="Disordered" evidence="1">
    <location>
        <begin position="118"/>
        <end position="139"/>
    </location>
</feature>
<dbReference type="Proteomes" id="UP001079430">
    <property type="component" value="Unassembled WGS sequence"/>
</dbReference>
<sequence length="139" mass="14497">MSAVEEVPAKGRINFVVQGIDLMGDDVRKTVNVPLGEPGEALQRLQSIGLTVTPAGDTLMISNVAFGSYAKRIGLEVGYDVVAVLQRAEQPSSLIPVSVALALTAGIAGLQLARRRASSGDNGRATVTEGKQVGQRRGV</sequence>
<keyword evidence="3" id="KW-1185">Reference proteome</keyword>
<dbReference type="RefSeq" id="WP_269286915.1">
    <property type="nucleotide sequence ID" value="NZ_JAPVOI010000006.1"/>
</dbReference>
<dbReference type="InterPro" id="IPR021814">
    <property type="entry name" value="DUF3394"/>
</dbReference>
<protein>
    <submittedName>
        <fullName evidence="2">DUF3394 domain-containing protein</fullName>
    </submittedName>
</protein>